<reference evidence="2" key="1">
    <citation type="submission" date="2023-03" db="EMBL/GenBank/DDBJ databases">
        <title>Massive genome expansion in bonnet fungi (Mycena s.s.) driven by repeated elements and novel gene families across ecological guilds.</title>
        <authorList>
            <consortium name="Lawrence Berkeley National Laboratory"/>
            <person name="Harder C.B."/>
            <person name="Miyauchi S."/>
            <person name="Viragh M."/>
            <person name="Kuo A."/>
            <person name="Thoen E."/>
            <person name="Andreopoulos B."/>
            <person name="Lu D."/>
            <person name="Skrede I."/>
            <person name="Drula E."/>
            <person name="Henrissat B."/>
            <person name="Morin E."/>
            <person name="Kohler A."/>
            <person name="Barry K."/>
            <person name="LaButti K."/>
            <person name="Morin E."/>
            <person name="Salamov A."/>
            <person name="Lipzen A."/>
            <person name="Mereny Z."/>
            <person name="Hegedus B."/>
            <person name="Baldrian P."/>
            <person name="Stursova M."/>
            <person name="Weitz H."/>
            <person name="Taylor A."/>
            <person name="Grigoriev I.V."/>
            <person name="Nagy L.G."/>
            <person name="Martin F."/>
            <person name="Kauserud H."/>
        </authorList>
    </citation>
    <scope>NUCLEOTIDE SEQUENCE</scope>
    <source>
        <strain evidence="2">CBHHK002</strain>
    </source>
</reference>
<dbReference type="AlphaFoldDB" id="A0AAD6ZIP8"/>
<feature type="compositionally biased region" description="Pro residues" evidence="1">
    <location>
        <begin position="170"/>
        <end position="179"/>
    </location>
</feature>
<keyword evidence="3" id="KW-1185">Reference proteome</keyword>
<feature type="region of interest" description="Disordered" evidence="1">
    <location>
        <begin position="1064"/>
        <end position="1088"/>
    </location>
</feature>
<feature type="region of interest" description="Disordered" evidence="1">
    <location>
        <begin position="597"/>
        <end position="645"/>
    </location>
</feature>
<name>A0AAD6ZIP8_9AGAR</name>
<feature type="compositionally biased region" description="Low complexity" evidence="1">
    <location>
        <begin position="936"/>
        <end position="949"/>
    </location>
</feature>
<dbReference type="Proteomes" id="UP001218218">
    <property type="component" value="Unassembled WGS sequence"/>
</dbReference>
<gene>
    <name evidence="2" type="ORF">DFH08DRAFT_817099</name>
</gene>
<feature type="compositionally biased region" description="Pro residues" evidence="1">
    <location>
        <begin position="1076"/>
        <end position="1086"/>
    </location>
</feature>
<protein>
    <submittedName>
        <fullName evidence="2">Uncharacterized protein</fullName>
    </submittedName>
</protein>
<organism evidence="2 3">
    <name type="scientific">Mycena albidolilacea</name>
    <dbReference type="NCBI Taxonomy" id="1033008"/>
    <lineage>
        <taxon>Eukaryota</taxon>
        <taxon>Fungi</taxon>
        <taxon>Dikarya</taxon>
        <taxon>Basidiomycota</taxon>
        <taxon>Agaricomycotina</taxon>
        <taxon>Agaricomycetes</taxon>
        <taxon>Agaricomycetidae</taxon>
        <taxon>Agaricales</taxon>
        <taxon>Marasmiineae</taxon>
        <taxon>Mycenaceae</taxon>
        <taxon>Mycena</taxon>
    </lineage>
</organism>
<feature type="compositionally biased region" description="Low complexity" evidence="1">
    <location>
        <begin position="962"/>
        <end position="972"/>
    </location>
</feature>
<evidence type="ECO:0000313" key="2">
    <source>
        <dbReference type="EMBL" id="KAJ7325419.1"/>
    </source>
</evidence>
<feature type="compositionally biased region" description="Basic and acidic residues" evidence="1">
    <location>
        <begin position="629"/>
        <end position="644"/>
    </location>
</feature>
<dbReference type="EMBL" id="JARIHO010000044">
    <property type="protein sequence ID" value="KAJ7325419.1"/>
    <property type="molecule type" value="Genomic_DNA"/>
</dbReference>
<feature type="region of interest" description="Disordered" evidence="1">
    <location>
        <begin position="154"/>
        <end position="188"/>
    </location>
</feature>
<evidence type="ECO:0000256" key="1">
    <source>
        <dbReference type="SAM" id="MobiDB-lite"/>
    </source>
</evidence>
<feature type="region of interest" description="Disordered" evidence="1">
    <location>
        <begin position="891"/>
        <end position="984"/>
    </location>
</feature>
<feature type="compositionally biased region" description="Polar residues" evidence="1">
    <location>
        <begin position="911"/>
        <end position="920"/>
    </location>
</feature>
<feature type="compositionally biased region" description="Low complexity" evidence="1">
    <location>
        <begin position="605"/>
        <end position="626"/>
    </location>
</feature>
<sequence>MNYGSLVKVPLLLTQIPKTLKPDVSGTGDDWCLLLLTMLEPGGVQVRSAPNMRLGNEGQIQKNKTSFACRGRWISLSELIAEPDTLDTEEEEQVSGGSKWLEATAPTTSPKTRLWAEIKPTAHASALTKAAMKHAAAPSASSCACAATHSTSSECTHGTGFEGTSACTSGPPPQQPLSLPPDARHPPPPLAAPRATYGRFQSNILTTPTAQTELDHTLIPPAPAQHGLSSPTLIASPGTINIKNFRGDLSTVLDIWSDLFNGNALDLLLQNIQEVDLRGAGGDVRGIRGYNSKGYNLGGNGFQEYVPQGDNFPWDAGENFRGPSDDDSGGNNMEVPVVMTSKAMTLEVPVVILIAHSKTSTTIWTQTRTQRTTMSHRSTFSQNHPPDRDEAEAGPHAEWEILSHAGGNADCHLTDTGIPQEWVLKRFHASHNEHNVCCPHKWNLYQAYANHEINHITKIQCMQLGANTVLEPEILPPLTMPELKEAYLEFIKACGGLEKVEEILLKHAEWASTEGVTTYEGCQHQFVAVQRCLDGMIGKIEAQDDFQVIYFIGGPHCHQDSQLAGSSYTSGLSEVLIALKSATYDCELKKLHTLKAQGGTPNTFNTTSSAHVTSSTSTSASSSNSVPVKTEHSISKEPHIKHDYSGMTQDEITAAKRKLAAAHHTKAKDATNAVQDHMRAMSISDALDSIDLFKGNRLKWTGITQLLGSKNLRIERYPGGGMVIFSFDYSCKVPPHNSPDYVHHWCTSHGCAVPCADGNGKLWCTIYNLDLPNPIICKSLMALRIKTKPDNATALVVEKEVEEEEVVVVPKPRKAKGKAKWKVKGKEWEEEVLEVEVVVKSRKAKVREEAREEAREEFLLEEDMAPAPMPEVEILVQSRKAKGKAKAWEEAREEAREELESEEDTAPALKRQQTGASGSSAPKHPATSAGCAHRPTTATSKSSAHTSISEPPAKVSHHVTRKASAAAAAQEQVGGGAVGKKKSQKKAMFNDVPFNGSDSDSGKFVPLNSKSGEEDYSKGKGKCRTLQEFFGMVYSAQDSQPIGKAYVCADGSYVGEFTDNLPPPNLPLPAKHSKAPVPPPASPPAPAVATVPANSGGLLSNLVQMMAQLPPQMLMQAMSSATSLQQQQQGHPPQ</sequence>
<feature type="compositionally biased region" description="Acidic residues" evidence="1">
    <location>
        <begin position="896"/>
        <end position="905"/>
    </location>
</feature>
<feature type="compositionally biased region" description="Low complexity" evidence="1">
    <location>
        <begin position="367"/>
        <end position="379"/>
    </location>
</feature>
<comment type="caution">
    <text evidence="2">The sequence shown here is derived from an EMBL/GenBank/DDBJ whole genome shotgun (WGS) entry which is preliminary data.</text>
</comment>
<evidence type="ECO:0000313" key="3">
    <source>
        <dbReference type="Proteomes" id="UP001218218"/>
    </source>
</evidence>
<accession>A0AAD6ZIP8</accession>
<proteinExistence type="predicted"/>
<feature type="region of interest" description="Disordered" evidence="1">
    <location>
        <begin position="367"/>
        <end position="393"/>
    </location>
</feature>